<sequence>MNRVLIPAVLALFSATALAADPVVNTASSEIGFSAKQMGVAMQGRFKQWTAQMRFDPKKPEAGQVSFAIQTGSASFGAKETDAELPKPEWFGVAKFPTASFQSSAIKGLGGGKFEVAGKLSVKGNVKDIVVPVALSQAGGATTVTGAFTIKRLDFKIGEGEWADTSMVANDVVVNFKLAISGMAPL</sequence>
<evidence type="ECO:0000313" key="4">
    <source>
        <dbReference type="Proteomes" id="UP000678374"/>
    </source>
</evidence>
<dbReference type="Pfam" id="PF04264">
    <property type="entry name" value="YceI"/>
    <property type="match status" value="1"/>
</dbReference>
<gene>
    <name evidence="3" type="ORF">KAK06_23030</name>
</gene>
<reference evidence="3" key="1">
    <citation type="submission" date="2021-04" db="EMBL/GenBank/DDBJ databases">
        <title>The genome sequence of Ideonella sp. 4Y11.</title>
        <authorList>
            <person name="Liu Y."/>
        </authorList>
    </citation>
    <scope>NUCLEOTIDE SEQUENCE</scope>
    <source>
        <strain evidence="3">4Y11</strain>
    </source>
</reference>
<evidence type="ECO:0000259" key="2">
    <source>
        <dbReference type="SMART" id="SM00867"/>
    </source>
</evidence>
<dbReference type="EMBL" id="JAGQDE010000041">
    <property type="protein sequence ID" value="MBQ0961830.1"/>
    <property type="molecule type" value="Genomic_DNA"/>
</dbReference>
<feature type="signal peptide" evidence="1">
    <location>
        <begin position="1"/>
        <end position="19"/>
    </location>
</feature>
<dbReference type="SUPFAM" id="SSF101874">
    <property type="entry name" value="YceI-like"/>
    <property type="match status" value="1"/>
</dbReference>
<feature type="chain" id="PRO_5037567365" evidence="1">
    <location>
        <begin position="20"/>
        <end position="186"/>
    </location>
</feature>
<dbReference type="PANTHER" id="PTHR34406">
    <property type="entry name" value="PROTEIN YCEI"/>
    <property type="match status" value="1"/>
</dbReference>
<dbReference type="PANTHER" id="PTHR34406:SF1">
    <property type="entry name" value="PROTEIN YCEI"/>
    <property type="match status" value="1"/>
</dbReference>
<dbReference type="Gene3D" id="2.40.128.110">
    <property type="entry name" value="Lipid/polyisoprenoid-binding, YceI-like"/>
    <property type="match status" value="1"/>
</dbReference>
<dbReference type="AlphaFoldDB" id="A0A941BSL4"/>
<comment type="caution">
    <text evidence="3">The sequence shown here is derived from an EMBL/GenBank/DDBJ whole genome shotgun (WGS) entry which is preliminary data.</text>
</comment>
<dbReference type="RefSeq" id="WP_210804515.1">
    <property type="nucleotide sequence ID" value="NZ_JAGQDE010000041.1"/>
</dbReference>
<dbReference type="Proteomes" id="UP000678374">
    <property type="component" value="Unassembled WGS sequence"/>
</dbReference>
<proteinExistence type="predicted"/>
<evidence type="ECO:0000313" key="3">
    <source>
        <dbReference type="EMBL" id="MBQ0961830.1"/>
    </source>
</evidence>
<dbReference type="SMART" id="SM00867">
    <property type="entry name" value="YceI"/>
    <property type="match status" value="1"/>
</dbReference>
<protein>
    <submittedName>
        <fullName evidence="3">YceI family protein</fullName>
    </submittedName>
</protein>
<dbReference type="InterPro" id="IPR007372">
    <property type="entry name" value="Lipid/polyisoprenoid-bd_YceI"/>
</dbReference>
<accession>A0A941BSL4</accession>
<organism evidence="3 4">
    <name type="scientific">Ideonella aquatica</name>
    <dbReference type="NCBI Taxonomy" id="2824119"/>
    <lineage>
        <taxon>Bacteria</taxon>
        <taxon>Pseudomonadati</taxon>
        <taxon>Pseudomonadota</taxon>
        <taxon>Betaproteobacteria</taxon>
        <taxon>Burkholderiales</taxon>
        <taxon>Sphaerotilaceae</taxon>
        <taxon>Ideonella</taxon>
    </lineage>
</organism>
<name>A0A941BSL4_9BURK</name>
<keyword evidence="4" id="KW-1185">Reference proteome</keyword>
<evidence type="ECO:0000256" key="1">
    <source>
        <dbReference type="SAM" id="SignalP"/>
    </source>
</evidence>
<dbReference type="InterPro" id="IPR036761">
    <property type="entry name" value="TTHA0802/YceI-like_sf"/>
</dbReference>
<keyword evidence="1" id="KW-0732">Signal</keyword>
<feature type="domain" description="Lipid/polyisoprenoid-binding YceI-like" evidence="2">
    <location>
        <begin position="21"/>
        <end position="181"/>
    </location>
</feature>